<sequence>MTRFYCDYCDTYLTHDSPVVRKQHNTGFKHKANVRNYYMMFEQNQTQGLIDNKLVDFEAKSRDNFQAQVAAAFQAAMTARQSGAPAPAGPLPGAAPLGLPGPPPGAIGGATPMGGPPPIGGSLQMGGPPSGFRPPPGMPPMGMPGGPPVMGGPPGGFPRPPPGAYGPPGGFLMPGGGPPPQNLPPPPMQ</sequence>
<keyword evidence="3 9" id="KW-0863">Zinc-finger</keyword>
<feature type="compositionally biased region" description="Pro residues" evidence="10">
    <location>
        <begin position="131"/>
        <end position="165"/>
    </location>
</feature>
<dbReference type="Proteomes" id="UP001445335">
    <property type="component" value="Unassembled WGS sequence"/>
</dbReference>
<dbReference type="GO" id="GO:0003729">
    <property type="term" value="F:mRNA binding"/>
    <property type="evidence" value="ECO:0007669"/>
    <property type="project" value="UniProtKB-UniRule"/>
</dbReference>
<comment type="function">
    <text evidence="9">Component of the spliceosomal U1 snRNP, which is essential for recognition of the pre-mRNA 5' splice-site and the subsequent assembly of the spliceosome. U1-C is directly involved in initial 5' splice-site recognition for both constitutive and regulated alternative splicing. The interaction with the 5' splice-site seems to precede base-pairing between the pre-mRNA and the U1 snRNA. Stimulates commitment or early (E) complex formation by stabilizing the base pairing of the 5' end of the U1 snRNA and the 5' splice-site region.</text>
</comment>
<comment type="subunit">
    <text evidence="9">U1 snRNP is composed of the 7 core Sm proteins B/B', D1, D2, D3, E, F and G that assemble in a heptameric protein ring on the Sm site of the small nuclear RNA to form the core snRNP, and at least 3 U1 snRNP-specific proteins U1-70K, U1-A and U1-C. U1-C interacts with U1 snRNA and the 5' splice-site region of the pre-mRNA.</text>
</comment>
<dbReference type="InterPro" id="IPR017340">
    <property type="entry name" value="U1_snRNP-C"/>
</dbReference>
<dbReference type="GO" id="GO:0000387">
    <property type="term" value="P:spliceosomal snRNP assembly"/>
    <property type="evidence" value="ECO:0007669"/>
    <property type="project" value="UniProtKB-UniRule"/>
</dbReference>
<evidence type="ECO:0000256" key="2">
    <source>
        <dbReference type="ARBA" id="ARBA00022723"/>
    </source>
</evidence>
<dbReference type="GO" id="GO:0008270">
    <property type="term" value="F:zinc ion binding"/>
    <property type="evidence" value="ECO:0007669"/>
    <property type="project" value="UniProtKB-UniRule"/>
</dbReference>
<dbReference type="Pfam" id="PF06220">
    <property type="entry name" value="zf-U1"/>
    <property type="match status" value="1"/>
</dbReference>
<dbReference type="InterPro" id="IPR036236">
    <property type="entry name" value="Znf_C2H2_sf"/>
</dbReference>
<feature type="region of interest" description="Disordered" evidence="10">
    <location>
        <begin position="82"/>
        <end position="189"/>
    </location>
</feature>
<keyword evidence="5 9" id="KW-0694">RNA-binding</keyword>
<feature type="compositionally biased region" description="Pro residues" evidence="10">
    <location>
        <begin position="176"/>
        <end position="189"/>
    </location>
</feature>
<dbReference type="GO" id="GO:0030627">
    <property type="term" value="F:pre-mRNA 5'-splice site binding"/>
    <property type="evidence" value="ECO:0007669"/>
    <property type="project" value="InterPro"/>
</dbReference>
<dbReference type="GO" id="GO:0000243">
    <property type="term" value="C:commitment complex"/>
    <property type="evidence" value="ECO:0007669"/>
    <property type="project" value="UniProtKB-UniRule"/>
</dbReference>
<keyword evidence="6 9" id="KW-0539">Nucleus</keyword>
<name>A0AAW1QII2_9CHLO</name>
<evidence type="ECO:0000256" key="5">
    <source>
        <dbReference type="ARBA" id="ARBA00022884"/>
    </source>
</evidence>
<dbReference type="InterPro" id="IPR013085">
    <property type="entry name" value="U1-CZ_Znf_C2H2"/>
</dbReference>
<comment type="similarity">
    <text evidence="9">Belongs to the U1 small nuclear ribonucleoprotein C family.</text>
</comment>
<evidence type="ECO:0000256" key="3">
    <source>
        <dbReference type="ARBA" id="ARBA00022771"/>
    </source>
</evidence>
<comment type="subcellular location">
    <subcellularLocation>
        <location evidence="1 9">Nucleus</location>
    </subcellularLocation>
</comment>
<dbReference type="Gene3D" id="3.30.160.60">
    <property type="entry name" value="Classic Zinc Finger"/>
    <property type="match status" value="1"/>
</dbReference>
<dbReference type="PIRSF" id="PIRSF037969">
    <property type="entry name" value="U1_snRNP-C"/>
    <property type="match status" value="1"/>
</dbReference>
<gene>
    <name evidence="12" type="ORF">WJX81_005259</name>
</gene>
<proteinExistence type="inferred from homology"/>
<dbReference type="SMART" id="SM00451">
    <property type="entry name" value="ZnF_U1"/>
    <property type="match status" value="1"/>
</dbReference>
<keyword evidence="7 9" id="KW-0687">Ribonucleoprotein</keyword>
<dbReference type="PANTHER" id="PTHR31148">
    <property type="entry name" value="U1 SMALL NUCLEAR RIBONUCLEOPROTEIN C"/>
    <property type="match status" value="1"/>
</dbReference>
<organism evidence="12 13">
    <name type="scientific">Elliptochloris bilobata</name>
    <dbReference type="NCBI Taxonomy" id="381761"/>
    <lineage>
        <taxon>Eukaryota</taxon>
        <taxon>Viridiplantae</taxon>
        <taxon>Chlorophyta</taxon>
        <taxon>core chlorophytes</taxon>
        <taxon>Trebouxiophyceae</taxon>
        <taxon>Trebouxiophyceae incertae sedis</taxon>
        <taxon>Elliptochloris clade</taxon>
        <taxon>Elliptochloris</taxon>
    </lineage>
</organism>
<evidence type="ECO:0000256" key="4">
    <source>
        <dbReference type="ARBA" id="ARBA00022833"/>
    </source>
</evidence>
<keyword evidence="4 9" id="KW-0862">Zinc</keyword>
<evidence type="ECO:0000259" key="11">
    <source>
        <dbReference type="PROSITE" id="PS50171"/>
    </source>
</evidence>
<dbReference type="InterPro" id="IPR003604">
    <property type="entry name" value="Matrin/U1-like-C_Znf_C2H2"/>
</dbReference>
<reference evidence="12 13" key="1">
    <citation type="journal article" date="2024" name="Nat. Commun.">
        <title>Phylogenomics reveals the evolutionary origins of lichenization in chlorophyte algae.</title>
        <authorList>
            <person name="Puginier C."/>
            <person name="Libourel C."/>
            <person name="Otte J."/>
            <person name="Skaloud P."/>
            <person name="Haon M."/>
            <person name="Grisel S."/>
            <person name="Petersen M."/>
            <person name="Berrin J.G."/>
            <person name="Delaux P.M."/>
            <person name="Dal Grande F."/>
            <person name="Keller J."/>
        </authorList>
    </citation>
    <scope>NUCLEOTIDE SEQUENCE [LARGE SCALE GENOMIC DNA]</scope>
    <source>
        <strain evidence="12 13">SAG 245.80</strain>
    </source>
</reference>
<dbReference type="PROSITE" id="PS50171">
    <property type="entry name" value="ZF_MATRIN"/>
    <property type="match status" value="1"/>
</dbReference>
<dbReference type="GO" id="GO:0005685">
    <property type="term" value="C:U1 snRNP"/>
    <property type="evidence" value="ECO:0007669"/>
    <property type="project" value="UniProtKB-UniRule"/>
</dbReference>
<dbReference type="GO" id="GO:0030619">
    <property type="term" value="F:U1 snRNA binding"/>
    <property type="evidence" value="ECO:0007669"/>
    <property type="project" value="UniProtKB-UniRule"/>
</dbReference>
<feature type="domain" description="Matrin-type" evidence="11">
    <location>
        <begin position="4"/>
        <end position="36"/>
    </location>
</feature>
<dbReference type="PANTHER" id="PTHR31148:SF1">
    <property type="entry name" value="U1 SMALL NUCLEAR RIBONUCLEOPROTEIN C"/>
    <property type="match status" value="1"/>
</dbReference>
<dbReference type="EMBL" id="JALJOU010000107">
    <property type="protein sequence ID" value="KAK9821132.1"/>
    <property type="molecule type" value="Genomic_DNA"/>
</dbReference>
<evidence type="ECO:0000256" key="9">
    <source>
        <dbReference type="HAMAP-Rule" id="MF_03153"/>
    </source>
</evidence>
<evidence type="ECO:0000256" key="7">
    <source>
        <dbReference type="ARBA" id="ARBA00023274"/>
    </source>
</evidence>
<evidence type="ECO:0000256" key="1">
    <source>
        <dbReference type="ARBA" id="ARBA00004123"/>
    </source>
</evidence>
<evidence type="ECO:0000313" key="12">
    <source>
        <dbReference type="EMBL" id="KAK9821132.1"/>
    </source>
</evidence>
<feature type="compositionally biased region" description="Gly residues" evidence="10">
    <location>
        <begin position="166"/>
        <end position="175"/>
    </location>
</feature>
<dbReference type="GO" id="GO:0000395">
    <property type="term" value="P:mRNA 5'-splice site recognition"/>
    <property type="evidence" value="ECO:0007669"/>
    <property type="project" value="UniProtKB-UniRule"/>
</dbReference>
<dbReference type="AlphaFoldDB" id="A0AAW1QII2"/>
<evidence type="ECO:0000313" key="13">
    <source>
        <dbReference type="Proteomes" id="UP001445335"/>
    </source>
</evidence>
<evidence type="ECO:0000256" key="10">
    <source>
        <dbReference type="SAM" id="MobiDB-lite"/>
    </source>
</evidence>
<dbReference type="SUPFAM" id="SSF57667">
    <property type="entry name" value="beta-beta-alpha zinc fingers"/>
    <property type="match status" value="1"/>
</dbReference>
<accession>A0AAW1QII2</accession>
<dbReference type="HAMAP" id="MF_03153">
    <property type="entry name" value="U1_C"/>
    <property type="match status" value="1"/>
</dbReference>
<evidence type="ECO:0000256" key="6">
    <source>
        <dbReference type="ARBA" id="ARBA00023242"/>
    </source>
</evidence>
<dbReference type="InterPro" id="IPR000690">
    <property type="entry name" value="Matrin/U1-C_Znf_C2H2"/>
</dbReference>
<dbReference type="GO" id="GO:0071004">
    <property type="term" value="C:U2-type prespliceosome"/>
    <property type="evidence" value="ECO:0007669"/>
    <property type="project" value="UniProtKB-UniRule"/>
</dbReference>
<protein>
    <recommendedName>
        <fullName evidence="9">U1 small nuclear ribonucleoprotein C</fullName>
        <shortName evidence="9">U1 snRNP C</shortName>
        <shortName evidence="9">U1-C</shortName>
        <shortName evidence="9">U1C</shortName>
    </recommendedName>
</protein>
<comment type="caution">
    <text evidence="12">The sequence shown here is derived from an EMBL/GenBank/DDBJ whole genome shotgun (WGS) entry which is preliminary data.</text>
</comment>
<dbReference type="FunFam" id="3.30.160.60:FF:000059">
    <property type="entry name" value="U1 small nuclear ribonucleoprotein C"/>
    <property type="match status" value="1"/>
</dbReference>
<feature type="compositionally biased region" description="Low complexity" evidence="10">
    <location>
        <begin position="82"/>
        <end position="98"/>
    </location>
</feature>
<keyword evidence="2 9" id="KW-0479">Metal-binding</keyword>
<keyword evidence="13" id="KW-1185">Reference proteome</keyword>
<comment type="subunit">
    <text evidence="8">Component of the U1 snRNP. The U1 snRNP is composed of the U1 snRNA and the 7 core Sm proteins SNRPB, SNRPD1, SNRPD2, SNRPD3, SNRPE, SNRPF and SNRPG that assemble in a heptameric protein ring on the Sm site of the small nuclear RNA to form the core snRNP, and at least 3 U1 snRNP-specific proteins SNRNP70/U1-70K, SNRPA/U1-A and SNRPC/U1-C. SNRPC/U1-C interacts with U1 snRNA and the 5' splice-site region of the pre-mRNA. Interacts (via N-terminus) with TIA1 (via C-terminus); thereby promoting spliceosomal U1 snRNP recruitment to 5' splice sites.</text>
</comment>
<evidence type="ECO:0000256" key="8">
    <source>
        <dbReference type="ARBA" id="ARBA00046357"/>
    </source>
</evidence>